<sequence length="324" mass="37105">MNLSIVIPLLNEEESLQELHDWIVNVMQNHGFSYEVIFIDDGSTDRSWKIISRLSHDNDYIKGIRFLRNFGKSQALHAGFKGAQGDVIITMDADLQDNPEEIPELYRLITSEGFDLISGWKKKRYDALLSKNLPSKLFNWAARKTSGVKLHDFNCGLKAFRKAVVKTIEVRGEMHRYIPVLVKNAGFSNIGEKVVKHQARKYGKTKFGMERFINGFLDLITIWFVSKFGKRPMHLFGALGVLMFIVGFGFALYLGIDKLFINPFGRLITDRPQFFIALTAMILGTQLFLAGFIGEIMIRSKKNEPRYTVSEEINFAKQEEQYSS</sequence>
<keyword evidence="1" id="KW-1003">Cell membrane</keyword>
<keyword evidence="11" id="KW-1185">Reference proteome</keyword>
<reference evidence="10 11" key="1">
    <citation type="submission" date="2018-10" db="EMBL/GenBank/DDBJ databases">
        <title>Ulvibacterium marinum gen. nov., sp. nov., a novel marine bacterium of the family Flavobacteriaceae, isolated from a culture of the green alga Ulva prolifera.</title>
        <authorList>
            <person name="Zhang Z."/>
        </authorList>
    </citation>
    <scope>NUCLEOTIDE SEQUENCE [LARGE SCALE GENOMIC DNA]</scope>
    <source>
        <strain evidence="10 11">CCMM003</strain>
    </source>
</reference>
<evidence type="ECO:0000256" key="3">
    <source>
        <dbReference type="ARBA" id="ARBA00022679"/>
    </source>
</evidence>
<evidence type="ECO:0000256" key="5">
    <source>
        <dbReference type="ARBA" id="ARBA00022985"/>
    </source>
</evidence>
<evidence type="ECO:0000256" key="2">
    <source>
        <dbReference type="ARBA" id="ARBA00022676"/>
    </source>
</evidence>
<evidence type="ECO:0000256" key="4">
    <source>
        <dbReference type="ARBA" id="ARBA00022692"/>
    </source>
</evidence>
<dbReference type="InterPro" id="IPR001173">
    <property type="entry name" value="Glyco_trans_2-like"/>
</dbReference>
<evidence type="ECO:0000259" key="9">
    <source>
        <dbReference type="Pfam" id="PF00535"/>
    </source>
</evidence>
<feature type="transmembrane region" description="Helical" evidence="8">
    <location>
        <begin position="235"/>
        <end position="254"/>
    </location>
</feature>
<evidence type="ECO:0000256" key="1">
    <source>
        <dbReference type="ARBA" id="ARBA00022475"/>
    </source>
</evidence>
<dbReference type="GO" id="GO:0005886">
    <property type="term" value="C:plasma membrane"/>
    <property type="evidence" value="ECO:0007669"/>
    <property type="project" value="TreeGrafter"/>
</dbReference>
<keyword evidence="7 8" id="KW-0472">Membrane</keyword>
<dbReference type="EMBL" id="RBCJ01000002">
    <property type="protein sequence ID" value="RKN81624.1"/>
    <property type="molecule type" value="Genomic_DNA"/>
</dbReference>
<dbReference type="Gene3D" id="3.90.550.10">
    <property type="entry name" value="Spore Coat Polysaccharide Biosynthesis Protein SpsA, Chain A"/>
    <property type="match status" value="1"/>
</dbReference>
<dbReference type="PANTHER" id="PTHR48090">
    <property type="entry name" value="UNDECAPRENYL-PHOSPHATE 4-DEOXY-4-FORMAMIDO-L-ARABINOSE TRANSFERASE-RELATED"/>
    <property type="match status" value="1"/>
</dbReference>
<dbReference type="Proteomes" id="UP000276603">
    <property type="component" value="Unassembled WGS sequence"/>
</dbReference>
<dbReference type="InterPro" id="IPR050256">
    <property type="entry name" value="Glycosyltransferase_2"/>
</dbReference>
<keyword evidence="5" id="KW-0448">Lipopolysaccharide biosynthesis</keyword>
<evidence type="ECO:0000256" key="8">
    <source>
        <dbReference type="SAM" id="Phobius"/>
    </source>
</evidence>
<dbReference type="PANTHER" id="PTHR48090:SF3">
    <property type="entry name" value="UNDECAPRENYL-PHOSPHATE 4-DEOXY-4-FORMAMIDO-L-ARABINOSE TRANSFERASE"/>
    <property type="match status" value="1"/>
</dbReference>
<feature type="transmembrane region" description="Helical" evidence="8">
    <location>
        <begin position="274"/>
        <end position="298"/>
    </location>
</feature>
<evidence type="ECO:0000313" key="11">
    <source>
        <dbReference type="Proteomes" id="UP000276603"/>
    </source>
</evidence>
<keyword evidence="3 10" id="KW-0808">Transferase</keyword>
<accession>A0A3B0CAH9</accession>
<keyword evidence="6 8" id="KW-1133">Transmembrane helix</keyword>
<proteinExistence type="predicted"/>
<dbReference type="GO" id="GO:0009103">
    <property type="term" value="P:lipopolysaccharide biosynthetic process"/>
    <property type="evidence" value="ECO:0007669"/>
    <property type="project" value="UniProtKB-KW"/>
</dbReference>
<dbReference type="SUPFAM" id="SSF53448">
    <property type="entry name" value="Nucleotide-diphospho-sugar transferases"/>
    <property type="match status" value="1"/>
</dbReference>
<dbReference type="CDD" id="cd04187">
    <property type="entry name" value="DPM1_like_bac"/>
    <property type="match status" value="1"/>
</dbReference>
<dbReference type="OrthoDB" id="9807778at2"/>
<dbReference type="AlphaFoldDB" id="A0A3B0CAH9"/>
<name>A0A3B0CAH9_9FLAO</name>
<dbReference type="RefSeq" id="WP_120711778.1">
    <property type="nucleotide sequence ID" value="NZ_RBCJ01000002.1"/>
</dbReference>
<keyword evidence="2" id="KW-0328">Glycosyltransferase</keyword>
<evidence type="ECO:0000256" key="6">
    <source>
        <dbReference type="ARBA" id="ARBA00022989"/>
    </source>
</evidence>
<keyword evidence="4 8" id="KW-0812">Transmembrane</keyword>
<evidence type="ECO:0000313" key="10">
    <source>
        <dbReference type="EMBL" id="RKN81624.1"/>
    </source>
</evidence>
<evidence type="ECO:0000256" key="7">
    <source>
        <dbReference type="ARBA" id="ARBA00023136"/>
    </source>
</evidence>
<dbReference type="GO" id="GO:0099621">
    <property type="term" value="F:undecaprenyl-phosphate 4-deoxy-4-formamido-L-arabinose transferase activity"/>
    <property type="evidence" value="ECO:0007669"/>
    <property type="project" value="TreeGrafter"/>
</dbReference>
<gene>
    <name evidence="10" type="ORF">D7Z94_12005</name>
</gene>
<protein>
    <submittedName>
        <fullName evidence="10">Glycosyltransferase</fullName>
    </submittedName>
</protein>
<dbReference type="Pfam" id="PF00535">
    <property type="entry name" value="Glycos_transf_2"/>
    <property type="match status" value="1"/>
</dbReference>
<organism evidence="10 11">
    <name type="scientific">Ulvibacterium marinum</name>
    <dbReference type="NCBI Taxonomy" id="2419782"/>
    <lineage>
        <taxon>Bacteria</taxon>
        <taxon>Pseudomonadati</taxon>
        <taxon>Bacteroidota</taxon>
        <taxon>Flavobacteriia</taxon>
        <taxon>Flavobacteriales</taxon>
        <taxon>Flavobacteriaceae</taxon>
        <taxon>Ulvibacterium</taxon>
    </lineage>
</organism>
<dbReference type="InterPro" id="IPR029044">
    <property type="entry name" value="Nucleotide-diphossugar_trans"/>
</dbReference>
<feature type="domain" description="Glycosyltransferase 2-like" evidence="9">
    <location>
        <begin position="4"/>
        <end position="167"/>
    </location>
</feature>
<comment type="caution">
    <text evidence="10">The sequence shown here is derived from an EMBL/GenBank/DDBJ whole genome shotgun (WGS) entry which is preliminary data.</text>
</comment>